<keyword evidence="4" id="KW-0862">Zinc</keyword>
<proteinExistence type="predicted"/>
<evidence type="ECO:0000313" key="9">
    <source>
        <dbReference type="Proteomes" id="UP000017184"/>
    </source>
</evidence>
<gene>
    <name evidence="8" type="ORF">Cenrod_2674</name>
</gene>
<dbReference type="AlphaFoldDB" id="U5NEY1"/>
<evidence type="ECO:0000256" key="5">
    <source>
        <dbReference type="ARBA" id="ARBA00023049"/>
    </source>
</evidence>
<evidence type="ECO:0000256" key="4">
    <source>
        <dbReference type="ARBA" id="ARBA00022833"/>
    </source>
</evidence>
<reference evidence="8 9" key="1">
    <citation type="journal article" date="2013" name="Genome Biol.">
        <title>Genomic analysis reveals key aspects of prokaryotic symbiosis in the phototrophic consortium "Chlorochromatium aggregatum".</title>
        <authorList>
            <person name="Liu Z."/>
            <person name="Muller J."/>
            <person name="Li T."/>
            <person name="Alvey R.M."/>
            <person name="Vogl K."/>
            <person name="Frigaard N.U."/>
            <person name="Rockwell N.C."/>
            <person name="Boyd E.S."/>
            <person name="Tomsho L.P."/>
            <person name="Schuster S.C."/>
            <person name="Henke P."/>
            <person name="Rohde M."/>
            <person name="Overmann J."/>
            <person name="Bryant D.A."/>
        </authorList>
    </citation>
    <scope>NUCLEOTIDE SEQUENCE [LARGE SCALE GENOMIC DNA]</scope>
    <source>
        <strain evidence="8">CR</strain>
    </source>
</reference>
<keyword evidence="1" id="KW-0645">Protease</keyword>
<dbReference type="EMBL" id="CP004885">
    <property type="protein sequence ID" value="AGX88724.1"/>
    <property type="molecule type" value="Genomic_DNA"/>
</dbReference>
<evidence type="ECO:0000256" key="1">
    <source>
        <dbReference type="ARBA" id="ARBA00022670"/>
    </source>
</evidence>
<keyword evidence="9" id="KW-1185">Reference proteome</keyword>
<keyword evidence="2" id="KW-0479">Metal-binding</keyword>
<keyword evidence="5" id="KW-0482">Metalloprotease</keyword>
<protein>
    <submittedName>
        <fullName evidence="8">UBA/ThiF-type NAD/FAD-binding protein</fullName>
    </submittedName>
</protein>
<evidence type="ECO:0000313" key="8">
    <source>
        <dbReference type="EMBL" id="AGX88724.1"/>
    </source>
</evidence>
<dbReference type="HOGENOM" id="CLU_1150233_0_0_4"/>
<feature type="region of interest" description="Disordered" evidence="6">
    <location>
        <begin position="37"/>
        <end position="71"/>
    </location>
</feature>
<dbReference type="InterPro" id="IPR028090">
    <property type="entry name" value="JAB_dom_prok"/>
</dbReference>
<feature type="compositionally biased region" description="Basic and acidic residues" evidence="6">
    <location>
        <begin position="37"/>
        <end position="62"/>
    </location>
</feature>
<evidence type="ECO:0000256" key="3">
    <source>
        <dbReference type="ARBA" id="ARBA00022801"/>
    </source>
</evidence>
<dbReference type="Gene3D" id="3.40.140.10">
    <property type="entry name" value="Cytidine Deaminase, domain 2"/>
    <property type="match status" value="1"/>
</dbReference>
<accession>U5NEY1</accession>
<evidence type="ECO:0000256" key="2">
    <source>
        <dbReference type="ARBA" id="ARBA00022723"/>
    </source>
</evidence>
<evidence type="ECO:0000256" key="6">
    <source>
        <dbReference type="SAM" id="MobiDB-lite"/>
    </source>
</evidence>
<organism evidence="8 9">
    <name type="scientific">Candidatus Symbiobacter mobilis CR</name>
    <dbReference type="NCBI Taxonomy" id="946483"/>
    <lineage>
        <taxon>Bacteria</taxon>
        <taxon>Pseudomonadati</taxon>
        <taxon>Pseudomonadota</taxon>
        <taxon>Betaproteobacteria</taxon>
        <taxon>Burkholderiales</taxon>
        <taxon>Comamonadaceae</taxon>
    </lineage>
</organism>
<dbReference type="SUPFAM" id="SSF102712">
    <property type="entry name" value="JAB1/MPN domain"/>
    <property type="match status" value="1"/>
</dbReference>
<feature type="domain" description="JAB" evidence="7">
    <location>
        <begin position="103"/>
        <end position="195"/>
    </location>
</feature>
<dbReference type="GO" id="GO:0046872">
    <property type="term" value="F:metal ion binding"/>
    <property type="evidence" value="ECO:0007669"/>
    <property type="project" value="UniProtKB-KW"/>
</dbReference>
<dbReference type="GO" id="GO:0008237">
    <property type="term" value="F:metallopeptidase activity"/>
    <property type="evidence" value="ECO:0007669"/>
    <property type="project" value="UniProtKB-KW"/>
</dbReference>
<keyword evidence="3" id="KW-0378">Hydrolase</keyword>
<dbReference type="KEGG" id="cbx:Cenrod_2674"/>
<evidence type="ECO:0000259" key="7">
    <source>
        <dbReference type="Pfam" id="PF14464"/>
    </source>
</evidence>
<dbReference type="STRING" id="946483.Cenrod_2674"/>
<dbReference type="Pfam" id="PF14464">
    <property type="entry name" value="Prok-JAB"/>
    <property type="match status" value="1"/>
</dbReference>
<dbReference type="Proteomes" id="UP000017184">
    <property type="component" value="Chromosome"/>
</dbReference>
<dbReference type="eggNOG" id="COG1310">
    <property type="taxonomic scope" value="Bacteria"/>
</dbReference>
<sequence length="241" mass="26774">MRGNTLGIQIYQSVGAIAPPLPPPAYTIKSEFKSEFERKRECAGNSDARRSRAGDVERKPEVGGDAVTTPRRSESVLVPATIAPPTMHITDSVLKEIYRRIGTHQPELGGMLGAAQDSDLVTHFFFDDSAKTNCASYSPNIANVNNKLREWNAIGVRLRGFVHSHPKGLTRPSYADEMYAAQLMAHNTEMPVFFMPIVQCEVCGQKYSIHPFACIRDGEKFPVLPCKLIINERNFNHESNA</sequence>
<name>U5NEY1_9BURK</name>
<dbReference type="GO" id="GO:0006508">
    <property type="term" value="P:proteolysis"/>
    <property type="evidence" value="ECO:0007669"/>
    <property type="project" value="UniProtKB-KW"/>
</dbReference>